<keyword evidence="2" id="KW-1185">Reference proteome</keyword>
<name>A0A9Q3B845_9BASI</name>
<dbReference type="Proteomes" id="UP000765509">
    <property type="component" value="Unassembled WGS sequence"/>
</dbReference>
<proteinExistence type="predicted"/>
<dbReference type="EMBL" id="AVOT02000012">
    <property type="protein sequence ID" value="MBW0460417.1"/>
    <property type="molecule type" value="Genomic_DNA"/>
</dbReference>
<comment type="caution">
    <text evidence="1">The sequence shown here is derived from an EMBL/GenBank/DDBJ whole genome shotgun (WGS) entry which is preliminary data.</text>
</comment>
<organism evidence="1 2">
    <name type="scientific">Austropuccinia psidii MF-1</name>
    <dbReference type="NCBI Taxonomy" id="1389203"/>
    <lineage>
        <taxon>Eukaryota</taxon>
        <taxon>Fungi</taxon>
        <taxon>Dikarya</taxon>
        <taxon>Basidiomycota</taxon>
        <taxon>Pucciniomycotina</taxon>
        <taxon>Pucciniomycetes</taxon>
        <taxon>Pucciniales</taxon>
        <taxon>Sphaerophragmiaceae</taxon>
        <taxon>Austropuccinia</taxon>
    </lineage>
</organism>
<reference evidence="1" key="1">
    <citation type="submission" date="2021-03" db="EMBL/GenBank/DDBJ databases">
        <title>Draft genome sequence of rust myrtle Austropuccinia psidii MF-1, a brazilian biotype.</title>
        <authorList>
            <person name="Quecine M.C."/>
            <person name="Pachon D.M.R."/>
            <person name="Bonatelli M.L."/>
            <person name="Correr F.H."/>
            <person name="Franceschini L.M."/>
            <person name="Leite T.F."/>
            <person name="Margarido G.R.A."/>
            <person name="Almeida C.A."/>
            <person name="Ferrarezi J.A."/>
            <person name="Labate C.A."/>
        </authorList>
    </citation>
    <scope>NUCLEOTIDE SEQUENCE</scope>
    <source>
        <strain evidence="1">MF-1</strain>
    </source>
</reference>
<protein>
    <submittedName>
        <fullName evidence="1">Uncharacterized protein</fullName>
    </submittedName>
</protein>
<evidence type="ECO:0000313" key="1">
    <source>
        <dbReference type="EMBL" id="MBW0460417.1"/>
    </source>
</evidence>
<accession>A0A9Q3B845</accession>
<dbReference type="AlphaFoldDB" id="A0A9Q3B845"/>
<gene>
    <name evidence="1" type="ORF">O181_000132</name>
</gene>
<evidence type="ECO:0000313" key="2">
    <source>
        <dbReference type="Proteomes" id="UP000765509"/>
    </source>
</evidence>
<sequence length="163" mass="18446">MVPKISKGDKSPERPVLKCHKCGSTSHLANPCTKDTKINEVQVVEEVKCAEEKEESDQDSAISENAPVENYMIENITALFEVTEFHTHLPQYSKYLYNLINIQDARLHKTKLAKGNIYTVGGSHITTILINDLEAKVNLETRAFFTCVGKDYLPVTLLKWKNH</sequence>